<protein>
    <submittedName>
        <fullName evidence="1">Uncharacterized protein</fullName>
    </submittedName>
</protein>
<dbReference type="OrthoDB" id="7596520at2"/>
<sequence>MTPTVIVHWDEQGGMTFHVHGAGVRLFTVDERAPDDRVFEIESRVEEKDIAAILRNDPVGHLGDRPIVEQAIRAKLNPGLKLVD</sequence>
<evidence type="ECO:0000313" key="2">
    <source>
        <dbReference type="Proteomes" id="UP000029995"/>
    </source>
</evidence>
<evidence type="ECO:0000313" key="1">
    <source>
        <dbReference type="EMBL" id="KGM36185.1"/>
    </source>
</evidence>
<organism evidence="1 2">
    <name type="scientific">Inquilinus limosus MP06</name>
    <dbReference type="NCBI Taxonomy" id="1398085"/>
    <lineage>
        <taxon>Bacteria</taxon>
        <taxon>Pseudomonadati</taxon>
        <taxon>Pseudomonadota</taxon>
        <taxon>Alphaproteobacteria</taxon>
        <taxon>Rhodospirillales</taxon>
        <taxon>Rhodospirillaceae</taxon>
        <taxon>Inquilinus</taxon>
    </lineage>
</organism>
<proteinExistence type="predicted"/>
<dbReference type="EMBL" id="JANX01000001">
    <property type="protein sequence ID" value="KGM36185.1"/>
    <property type="molecule type" value="Genomic_DNA"/>
</dbReference>
<accession>A0A0A0DDR5</accession>
<dbReference type="RefSeq" id="WP_034830654.1">
    <property type="nucleotide sequence ID" value="NZ_JANX01000001.1"/>
</dbReference>
<name>A0A0A0DDR5_9PROT</name>
<comment type="caution">
    <text evidence="1">The sequence shown here is derived from an EMBL/GenBank/DDBJ whole genome shotgun (WGS) entry which is preliminary data.</text>
</comment>
<dbReference type="AlphaFoldDB" id="A0A0A0DDR5"/>
<gene>
    <name evidence="1" type="ORF">P409_00625</name>
</gene>
<dbReference type="Proteomes" id="UP000029995">
    <property type="component" value="Unassembled WGS sequence"/>
</dbReference>
<reference evidence="1 2" key="1">
    <citation type="submission" date="2014-01" db="EMBL/GenBank/DDBJ databases">
        <title>Genome sequence determination for a cystic fibrosis isolate, Inquilinus limosus.</title>
        <authorList>
            <person name="Pino M."/>
            <person name="Di Conza J."/>
            <person name="Gutkind G."/>
        </authorList>
    </citation>
    <scope>NUCLEOTIDE SEQUENCE [LARGE SCALE GENOMIC DNA]</scope>
    <source>
        <strain evidence="1 2">MP06</strain>
    </source>
</reference>